<reference evidence="8 9" key="1">
    <citation type="submission" date="2010-04" db="EMBL/GenBank/DDBJ databases">
        <authorList>
            <person name="Muzny D."/>
            <person name="Qin X."/>
            <person name="Deng J."/>
            <person name="Jiang H."/>
            <person name="Liu Y."/>
            <person name="Qu J."/>
            <person name="Song X.-Z."/>
            <person name="Zhang L."/>
            <person name="Thornton R."/>
            <person name="Coyle M."/>
            <person name="Francisco L."/>
            <person name="Jackson L."/>
            <person name="Javaid M."/>
            <person name="Korchina V."/>
            <person name="Kovar C."/>
            <person name="Mata R."/>
            <person name="Mathew T."/>
            <person name="Ngo R."/>
            <person name="Nguyen L."/>
            <person name="Nguyen N."/>
            <person name="Okwuonu G."/>
            <person name="Ongeri F."/>
            <person name="Pham C."/>
            <person name="Simmons D."/>
            <person name="Wilczek-Boney K."/>
            <person name="Hale W."/>
            <person name="Jakkamsetti A."/>
            <person name="Pham P."/>
            <person name="Ruth R."/>
            <person name="San Lucas F."/>
            <person name="Warren J."/>
            <person name="Zhang J."/>
            <person name="Zhao Z."/>
            <person name="Zhou C."/>
            <person name="Zhu D."/>
            <person name="Lee S."/>
            <person name="Bess C."/>
            <person name="Blankenburg K."/>
            <person name="Forbes L."/>
            <person name="Fu Q."/>
            <person name="Gubbala S."/>
            <person name="Hirani K."/>
            <person name="Jayaseelan J.C."/>
            <person name="Lara F."/>
            <person name="Munidasa M."/>
            <person name="Palculict T."/>
            <person name="Patil S."/>
            <person name="Pu L.-L."/>
            <person name="Saada N."/>
            <person name="Tang L."/>
            <person name="Weissenberger G."/>
            <person name="Zhu Y."/>
            <person name="Hemphill L."/>
            <person name="Shang Y."/>
            <person name="Youmans B."/>
            <person name="Ayvaz T."/>
            <person name="Ross M."/>
            <person name="Santibanez J."/>
            <person name="Aqrawi P."/>
            <person name="Gross S."/>
            <person name="Joshi V."/>
            <person name="Fowler G."/>
            <person name="Nazareth L."/>
            <person name="Reid J."/>
            <person name="Worley K."/>
            <person name="Petrosino J."/>
            <person name="Highlander S."/>
            <person name="Gibbs R."/>
        </authorList>
    </citation>
    <scope>NUCLEOTIDE SEQUENCE [LARGE SCALE GENOMIC DNA]</scope>
    <source>
        <strain evidence="8 9">DSM 11664</strain>
    </source>
</reference>
<dbReference type="PANTHER" id="PTHR42718:SF24">
    <property type="entry name" value="MAJOR FACILITATOR SUPERFAMILY (MFS) PROFILE DOMAIN-CONTAINING PROTEIN"/>
    <property type="match status" value="1"/>
</dbReference>
<evidence type="ECO:0000256" key="2">
    <source>
        <dbReference type="ARBA" id="ARBA00022448"/>
    </source>
</evidence>
<feature type="transmembrane region" description="Helical" evidence="6">
    <location>
        <begin position="69"/>
        <end position="90"/>
    </location>
</feature>
<feature type="transmembrane region" description="Helical" evidence="6">
    <location>
        <begin position="30"/>
        <end position="49"/>
    </location>
</feature>
<gene>
    <name evidence="8" type="ORF">HMPREF0493_0068</name>
</gene>
<evidence type="ECO:0000313" key="8">
    <source>
        <dbReference type="EMBL" id="EFG56250.1"/>
    </source>
</evidence>
<sequence length="129" mass="14142">MLTVFTMSKGGQSMNKQPVDIHDKKYNRNLLVLVLIIGSFCTVLNSTLLSTALPSIMKDFNISTSTAEWLSTAFLLVNGIMIPISAWLINRFGSKKMYLTAMAIFFIGTVTAAVAPNFAPCLPEESFKA</sequence>
<dbReference type="InterPro" id="IPR036259">
    <property type="entry name" value="MFS_trans_sf"/>
</dbReference>
<organism evidence="8 9">
    <name type="scientific">Lactobacillus amylolyticus DSM 11664</name>
    <dbReference type="NCBI Taxonomy" id="585524"/>
    <lineage>
        <taxon>Bacteria</taxon>
        <taxon>Bacillati</taxon>
        <taxon>Bacillota</taxon>
        <taxon>Bacilli</taxon>
        <taxon>Lactobacillales</taxon>
        <taxon>Lactobacillaceae</taxon>
        <taxon>Lactobacillus</taxon>
    </lineage>
</organism>
<comment type="caution">
    <text evidence="8">The sequence shown here is derived from an EMBL/GenBank/DDBJ whole genome shotgun (WGS) entry which is preliminary data.</text>
</comment>
<evidence type="ECO:0000256" key="1">
    <source>
        <dbReference type="ARBA" id="ARBA00004651"/>
    </source>
</evidence>
<dbReference type="EMBL" id="ADNY01000004">
    <property type="protein sequence ID" value="EFG56250.1"/>
    <property type="molecule type" value="Genomic_DNA"/>
</dbReference>
<dbReference type="Gene3D" id="1.20.1250.20">
    <property type="entry name" value="MFS general substrate transporter like domains"/>
    <property type="match status" value="1"/>
</dbReference>
<evidence type="ECO:0000256" key="3">
    <source>
        <dbReference type="ARBA" id="ARBA00022692"/>
    </source>
</evidence>
<dbReference type="InterPro" id="IPR011701">
    <property type="entry name" value="MFS"/>
</dbReference>
<accession>D4YRE0</accession>
<keyword evidence="9" id="KW-1185">Reference proteome</keyword>
<dbReference type="GO" id="GO:0022857">
    <property type="term" value="F:transmembrane transporter activity"/>
    <property type="evidence" value="ECO:0007669"/>
    <property type="project" value="InterPro"/>
</dbReference>
<proteinExistence type="predicted"/>
<keyword evidence="2" id="KW-0813">Transport</keyword>
<dbReference type="PROSITE" id="PS50850">
    <property type="entry name" value="MFS"/>
    <property type="match status" value="1"/>
</dbReference>
<dbReference type="eggNOG" id="COG2814">
    <property type="taxonomic scope" value="Bacteria"/>
</dbReference>
<dbReference type="InterPro" id="IPR020846">
    <property type="entry name" value="MFS_dom"/>
</dbReference>
<evidence type="ECO:0000259" key="7">
    <source>
        <dbReference type="PROSITE" id="PS50850"/>
    </source>
</evidence>
<keyword evidence="5 6" id="KW-0472">Membrane</keyword>
<evidence type="ECO:0000256" key="5">
    <source>
        <dbReference type="ARBA" id="ARBA00023136"/>
    </source>
</evidence>
<feature type="transmembrane region" description="Helical" evidence="6">
    <location>
        <begin position="97"/>
        <end position="119"/>
    </location>
</feature>
<keyword evidence="4 6" id="KW-1133">Transmembrane helix</keyword>
<dbReference type="SUPFAM" id="SSF103473">
    <property type="entry name" value="MFS general substrate transporter"/>
    <property type="match status" value="1"/>
</dbReference>
<evidence type="ECO:0000256" key="4">
    <source>
        <dbReference type="ARBA" id="ARBA00022989"/>
    </source>
</evidence>
<dbReference type="GO" id="GO:0005886">
    <property type="term" value="C:plasma membrane"/>
    <property type="evidence" value="ECO:0007669"/>
    <property type="project" value="UniProtKB-SubCell"/>
</dbReference>
<dbReference type="Proteomes" id="UP000004069">
    <property type="component" value="Unassembled WGS sequence"/>
</dbReference>
<protein>
    <submittedName>
        <fullName evidence="8">Drug resistance transporter, EmrB/QacA family protein</fullName>
    </submittedName>
</protein>
<dbReference type="AlphaFoldDB" id="D4YRE0"/>
<dbReference type="PANTHER" id="PTHR42718">
    <property type="entry name" value="MAJOR FACILITATOR SUPERFAMILY MULTIDRUG TRANSPORTER MFSC"/>
    <property type="match status" value="1"/>
</dbReference>
<keyword evidence="3 6" id="KW-0812">Transmembrane</keyword>
<evidence type="ECO:0000313" key="9">
    <source>
        <dbReference type="Proteomes" id="UP000004069"/>
    </source>
</evidence>
<comment type="subcellular location">
    <subcellularLocation>
        <location evidence="1">Cell membrane</location>
        <topology evidence="1">Multi-pass membrane protein</topology>
    </subcellularLocation>
</comment>
<feature type="domain" description="Major facilitator superfamily (MFS) profile" evidence="7">
    <location>
        <begin position="31"/>
        <end position="129"/>
    </location>
</feature>
<name>D4YRE0_9LACO</name>
<dbReference type="Pfam" id="PF07690">
    <property type="entry name" value="MFS_1"/>
    <property type="match status" value="1"/>
</dbReference>
<evidence type="ECO:0000256" key="6">
    <source>
        <dbReference type="SAM" id="Phobius"/>
    </source>
</evidence>